<dbReference type="KEGG" id="vg:29124382"/>
<evidence type="ECO:0000313" key="2">
    <source>
        <dbReference type="EMBL" id="AIT13825.1"/>
    </source>
</evidence>
<reference evidence="3" key="1">
    <citation type="submission" date="2014-08" db="EMBL/GenBank/DDBJ databases">
        <authorList>
            <person name="Mandeville R."/>
        </authorList>
    </citation>
    <scope>NUCLEOTIDE SEQUENCE [LARGE SCALE GENOMIC DNA]</scope>
</reference>
<dbReference type="EMBL" id="KM366099">
    <property type="protein sequence ID" value="AIT13825.1"/>
    <property type="molecule type" value="Genomic_DNA"/>
</dbReference>
<keyword evidence="1" id="KW-0812">Transmembrane</keyword>
<sequence length="55" mass="6402">MTLLDVLINAIYLVLPIFFLPALLTMRYYAKRSGAKQKYKELQAAGIINPRKLYR</sequence>
<evidence type="ECO:0000313" key="3">
    <source>
        <dbReference type="Proteomes" id="UP000203504"/>
    </source>
</evidence>
<dbReference type="Proteomes" id="UP000203504">
    <property type="component" value="Segment"/>
</dbReference>
<evidence type="ECO:0000256" key="1">
    <source>
        <dbReference type="SAM" id="Phobius"/>
    </source>
</evidence>
<protein>
    <submittedName>
        <fullName evidence="2">Uncharacterized protein</fullName>
    </submittedName>
</protein>
<accession>A0A140XG35</accession>
<feature type="transmembrane region" description="Helical" evidence="1">
    <location>
        <begin position="6"/>
        <end position="30"/>
    </location>
</feature>
<organism evidence="2 3">
    <name type="scientific">Salmonella phage BP63</name>
    <dbReference type="NCBI Taxonomy" id="1543205"/>
    <lineage>
        <taxon>Viruses</taxon>
        <taxon>Duplodnaviria</taxon>
        <taxon>Heunggongvirae</taxon>
        <taxon>Uroviricota</taxon>
        <taxon>Caudoviricetes</taxon>
        <taxon>Rosemountvirus</taxon>
        <taxon>Rosemountvirus BP63</taxon>
    </lineage>
</organism>
<keyword evidence="3" id="KW-1185">Reference proteome</keyword>
<proteinExistence type="predicted"/>
<name>A0A140XG35_9CAUD</name>
<dbReference type="GeneID" id="29124382"/>
<keyword evidence="1" id="KW-0472">Membrane</keyword>
<keyword evidence="1" id="KW-1133">Transmembrane helix</keyword>
<gene>
    <name evidence="2" type="ORF">BP63_04</name>
</gene>
<dbReference type="RefSeq" id="YP_009302923.1">
    <property type="nucleotide sequence ID" value="NC_031250.1"/>
</dbReference>